<dbReference type="RefSeq" id="WP_285232780.1">
    <property type="nucleotide sequence ID" value="NZ_CP116346.1"/>
</dbReference>
<dbReference type="Proteomes" id="UP001177769">
    <property type="component" value="Chromosome"/>
</dbReference>
<dbReference type="SUPFAM" id="SSF52172">
    <property type="entry name" value="CheY-like"/>
    <property type="match status" value="1"/>
</dbReference>
<dbReference type="AlphaFoldDB" id="A0AA95NCJ3"/>
<dbReference type="GO" id="GO:0000156">
    <property type="term" value="F:phosphorelay response regulator activity"/>
    <property type="evidence" value="ECO:0007669"/>
    <property type="project" value="InterPro"/>
</dbReference>
<gene>
    <name evidence="4" type="ORF">PFX98_22845</name>
</gene>
<feature type="domain" description="HTH LytTR-type" evidence="3">
    <location>
        <begin position="172"/>
        <end position="274"/>
    </location>
</feature>
<reference evidence="4" key="1">
    <citation type="submission" date="2023-01" db="EMBL/GenBank/DDBJ databases">
        <title>Whole genome sequence of Paucibacter sp. S2-9 isolated from pond sediment.</title>
        <authorList>
            <person name="Jung J.Y."/>
        </authorList>
    </citation>
    <scope>NUCLEOTIDE SEQUENCE</scope>
    <source>
        <strain evidence="4">S2-9</strain>
    </source>
</reference>
<dbReference type="InterPro" id="IPR001789">
    <property type="entry name" value="Sig_transdc_resp-reg_receiver"/>
</dbReference>
<dbReference type="Gene3D" id="3.40.50.2300">
    <property type="match status" value="1"/>
</dbReference>
<dbReference type="Pfam" id="PF00072">
    <property type="entry name" value="Response_reg"/>
    <property type="match status" value="1"/>
</dbReference>
<evidence type="ECO:0000259" key="2">
    <source>
        <dbReference type="PROSITE" id="PS50110"/>
    </source>
</evidence>
<accession>A0AA95NCJ3</accession>
<dbReference type="PROSITE" id="PS50930">
    <property type="entry name" value="HTH_LYTTR"/>
    <property type="match status" value="1"/>
</dbReference>
<evidence type="ECO:0000313" key="4">
    <source>
        <dbReference type="EMBL" id="WIT11695.1"/>
    </source>
</evidence>
<dbReference type="InterPro" id="IPR011006">
    <property type="entry name" value="CheY-like_superfamily"/>
</dbReference>
<keyword evidence="1" id="KW-0597">Phosphoprotein</keyword>
<dbReference type="GO" id="GO:0003677">
    <property type="term" value="F:DNA binding"/>
    <property type="evidence" value="ECO:0007669"/>
    <property type="project" value="UniProtKB-KW"/>
</dbReference>
<evidence type="ECO:0000313" key="5">
    <source>
        <dbReference type="Proteomes" id="UP001177769"/>
    </source>
</evidence>
<organism evidence="4 5">
    <name type="scientific">Paucibacter sediminis</name>
    <dbReference type="NCBI Taxonomy" id="3019553"/>
    <lineage>
        <taxon>Bacteria</taxon>
        <taxon>Pseudomonadati</taxon>
        <taxon>Pseudomonadota</taxon>
        <taxon>Betaproteobacteria</taxon>
        <taxon>Burkholderiales</taxon>
        <taxon>Sphaerotilaceae</taxon>
        <taxon>Roseateles</taxon>
    </lineage>
</organism>
<dbReference type="PROSITE" id="PS50110">
    <property type="entry name" value="RESPONSE_REGULATORY"/>
    <property type="match status" value="1"/>
</dbReference>
<dbReference type="InterPro" id="IPR007492">
    <property type="entry name" value="LytTR_DNA-bd_dom"/>
</dbReference>
<feature type="modified residue" description="4-aspartylphosphate" evidence="1">
    <location>
        <position position="60"/>
    </location>
</feature>
<dbReference type="PANTHER" id="PTHR37299:SF1">
    <property type="entry name" value="STAGE 0 SPORULATION PROTEIN A HOMOLOG"/>
    <property type="match status" value="1"/>
</dbReference>
<dbReference type="Gene3D" id="2.40.50.1020">
    <property type="entry name" value="LytTr DNA-binding domain"/>
    <property type="match status" value="1"/>
</dbReference>
<evidence type="ECO:0000256" key="1">
    <source>
        <dbReference type="PROSITE-ProRule" id="PRU00169"/>
    </source>
</evidence>
<dbReference type="SMART" id="SM00448">
    <property type="entry name" value="REC"/>
    <property type="match status" value="1"/>
</dbReference>
<feature type="domain" description="Response regulatory" evidence="2">
    <location>
        <begin position="8"/>
        <end position="120"/>
    </location>
</feature>
<dbReference type="Pfam" id="PF04397">
    <property type="entry name" value="LytTR"/>
    <property type="match status" value="1"/>
</dbReference>
<sequence>MTASTAPTALIADDEPLLRESLQRALATAWPELRVLAQARNGREAVELFEQHEPDIVFLDVHMPGMNGVEAARQIARRAQVVFVTAYEQYAVQAFEQGALDYLVKPVDELRLADTVQRLQERLRARAAGTPQPQLDLQAAIETLARKLMQPEGGAGAAASTTGSAAGHLQWIRASVGSTLKLIPVDQIVFMRSDEKYTLVVWHEGEALIRTPIRELVEQLDPQCFVQVHRSVVVNLHAVSHVTRGPNETADLHLKGRPEVLPVSRSYLHLFRQM</sequence>
<evidence type="ECO:0000259" key="3">
    <source>
        <dbReference type="PROSITE" id="PS50930"/>
    </source>
</evidence>
<dbReference type="InterPro" id="IPR046947">
    <property type="entry name" value="LytR-like"/>
</dbReference>
<keyword evidence="4" id="KW-0238">DNA-binding</keyword>
<dbReference type="PANTHER" id="PTHR37299">
    <property type="entry name" value="TRANSCRIPTIONAL REGULATOR-RELATED"/>
    <property type="match status" value="1"/>
</dbReference>
<protein>
    <submittedName>
        <fullName evidence="4">LytTR family DNA-binding domain-containing protein</fullName>
    </submittedName>
</protein>
<dbReference type="EMBL" id="CP116346">
    <property type="protein sequence ID" value="WIT11695.1"/>
    <property type="molecule type" value="Genomic_DNA"/>
</dbReference>
<keyword evidence="5" id="KW-1185">Reference proteome</keyword>
<proteinExistence type="predicted"/>
<dbReference type="SMART" id="SM00850">
    <property type="entry name" value="LytTR"/>
    <property type="match status" value="1"/>
</dbReference>
<name>A0AA95NCJ3_9BURK</name>
<dbReference type="KEGG" id="pais:PFX98_22845"/>